<accession>A0A841T8T2</accession>
<reference evidence="1 2" key="1">
    <citation type="submission" date="2020-08" db="EMBL/GenBank/DDBJ databases">
        <title>Cohnella phylogeny.</title>
        <authorList>
            <person name="Dunlap C."/>
        </authorList>
    </citation>
    <scope>NUCLEOTIDE SEQUENCE [LARGE SCALE GENOMIC DNA]</scope>
    <source>
        <strain evidence="1 2">DSM 103658</strain>
    </source>
</reference>
<evidence type="ECO:0000313" key="1">
    <source>
        <dbReference type="EMBL" id="MBB6676489.1"/>
    </source>
</evidence>
<dbReference type="EMBL" id="JACJVN010000017">
    <property type="protein sequence ID" value="MBB6676489.1"/>
    <property type="molecule type" value="Genomic_DNA"/>
</dbReference>
<keyword evidence="2" id="KW-1185">Reference proteome</keyword>
<dbReference type="AlphaFoldDB" id="A0A841T8T2"/>
<dbReference type="RefSeq" id="WP_185177783.1">
    <property type="nucleotide sequence ID" value="NZ_CBCSEP010000004.1"/>
</dbReference>
<comment type="caution">
    <text evidence="1">The sequence shown here is derived from an EMBL/GenBank/DDBJ whole genome shotgun (WGS) entry which is preliminary data.</text>
</comment>
<protein>
    <submittedName>
        <fullName evidence="1">Uncharacterized protein</fullName>
    </submittedName>
</protein>
<evidence type="ECO:0000313" key="2">
    <source>
        <dbReference type="Proteomes" id="UP000574133"/>
    </source>
</evidence>
<organism evidence="1 2">
    <name type="scientific">Cohnella lubricantis</name>
    <dbReference type="NCBI Taxonomy" id="2163172"/>
    <lineage>
        <taxon>Bacteria</taxon>
        <taxon>Bacillati</taxon>
        <taxon>Bacillota</taxon>
        <taxon>Bacilli</taxon>
        <taxon>Bacillales</taxon>
        <taxon>Paenibacillaceae</taxon>
        <taxon>Cohnella</taxon>
    </lineage>
</organism>
<proteinExistence type="predicted"/>
<name>A0A841T8T2_9BACL</name>
<sequence length="91" mass="10678">MNDKEEVVPIRDIGDKVSVRHLSFFNEKLDRLTSAWTPHIEVDGEMLKIRDPNNPLGFITADTRHKARKIAIQVRDEMRKHLWERSQSDAQ</sequence>
<dbReference type="Proteomes" id="UP000574133">
    <property type="component" value="Unassembled WGS sequence"/>
</dbReference>
<gene>
    <name evidence="1" type="ORF">H4Q31_04015</name>
</gene>